<evidence type="ECO:0000259" key="3">
    <source>
        <dbReference type="Pfam" id="PF14258"/>
    </source>
</evidence>
<keyword evidence="5" id="KW-1185">Reference proteome</keyword>
<evidence type="ECO:0000256" key="2">
    <source>
        <dbReference type="SAM" id="Phobius"/>
    </source>
</evidence>
<feature type="transmembrane region" description="Helical" evidence="2">
    <location>
        <begin position="265"/>
        <end position="284"/>
    </location>
</feature>
<feature type="transmembrane region" description="Helical" evidence="2">
    <location>
        <begin position="28"/>
        <end position="50"/>
    </location>
</feature>
<dbReference type="InterPro" id="IPR025646">
    <property type="entry name" value="DUF4350"/>
</dbReference>
<organism evidence="4 5">
    <name type="scientific">Brachybacterium equifaecis</name>
    <dbReference type="NCBI Taxonomy" id="2910770"/>
    <lineage>
        <taxon>Bacteria</taxon>
        <taxon>Bacillati</taxon>
        <taxon>Actinomycetota</taxon>
        <taxon>Actinomycetes</taxon>
        <taxon>Micrococcales</taxon>
        <taxon>Dermabacteraceae</taxon>
        <taxon>Brachybacterium</taxon>
    </lineage>
</organism>
<proteinExistence type="predicted"/>
<evidence type="ECO:0000256" key="1">
    <source>
        <dbReference type="SAM" id="MobiDB-lite"/>
    </source>
</evidence>
<feature type="domain" description="DUF4350" evidence="3">
    <location>
        <begin position="57"/>
        <end position="231"/>
    </location>
</feature>
<gene>
    <name evidence="4" type="ORF">Bequi_11240</name>
</gene>
<reference evidence="4" key="1">
    <citation type="submission" date="2022-02" db="EMBL/GenBank/DDBJ databases">
        <authorList>
            <person name="Lee M."/>
            <person name="Kim S.-J."/>
            <person name="Jung M.-Y."/>
        </authorList>
    </citation>
    <scope>NUCLEOTIDE SEQUENCE</scope>
    <source>
        <strain evidence="4">JHP9</strain>
    </source>
</reference>
<protein>
    <submittedName>
        <fullName evidence="4">DUF4350 domain-containing protein</fullName>
    </submittedName>
</protein>
<keyword evidence="2" id="KW-0812">Transmembrane</keyword>
<accession>A0ABT0R1Y1</accession>
<dbReference type="Proteomes" id="UP001203761">
    <property type="component" value="Unassembled WGS sequence"/>
</dbReference>
<evidence type="ECO:0000313" key="5">
    <source>
        <dbReference type="Proteomes" id="UP001203761"/>
    </source>
</evidence>
<evidence type="ECO:0000313" key="4">
    <source>
        <dbReference type="EMBL" id="MCL6423945.1"/>
    </source>
</evidence>
<sequence length="395" mass="41138">MSGATTLARPIAQRPQDPAASRARRSRLLVALLVLAVAAAVGIGVMRGAYREGPFEPSSPTPTGSRAVVEVLQDAGSDVQVRRSTLDAAGALEEGRTVLVTDPSALGSAQLGSLHQAHAAGTGRLVLVRPDFFALRALAPGIAPAGILPDSTELSADGSCGAASLRARMITAGPVDSLAPAATRYRTESGSGVCFDGVVVQGDRITVLGSATLLANETVGERDNAAVALNALGIDRSAPVTWYLPSASDPMAEVRPGLLERLPSWLLPIGLWIVLVSAALLLALSHRLGPVVVEPLPVRVRARELTLGRAALFQRSSARDRAARSLRAATAVRLAGRLGVRREESLDALIAALRGHTDATDAQLRALLGPTPITSDAALMRLASDLTHLEKEIDR</sequence>
<dbReference type="Pfam" id="PF14258">
    <property type="entry name" value="DUF4350"/>
    <property type="match status" value="1"/>
</dbReference>
<comment type="caution">
    <text evidence="4">The sequence shown here is derived from an EMBL/GenBank/DDBJ whole genome shotgun (WGS) entry which is preliminary data.</text>
</comment>
<feature type="region of interest" description="Disordered" evidence="1">
    <location>
        <begin position="1"/>
        <end position="20"/>
    </location>
</feature>
<keyword evidence="2" id="KW-0472">Membrane</keyword>
<dbReference type="RefSeq" id="WP_249738025.1">
    <property type="nucleotide sequence ID" value="NZ_JAKNCJ010000006.1"/>
</dbReference>
<name>A0ABT0R1Y1_9MICO</name>
<dbReference type="EMBL" id="JAKNCJ010000006">
    <property type="protein sequence ID" value="MCL6423945.1"/>
    <property type="molecule type" value="Genomic_DNA"/>
</dbReference>
<keyword evidence="2" id="KW-1133">Transmembrane helix</keyword>